<dbReference type="EMBL" id="SPHZ02000002">
    <property type="protein sequence ID" value="KAF0929636.1"/>
    <property type="molecule type" value="Genomic_DNA"/>
</dbReference>
<dbReference type="AlphaFoldDB" id="A0A6G1EYC0"/>
<comment type="caution">
    <text evidence="2">The sequence shown here is derived from an EMBL/GenBank/DDBJ whole genome shotgun (WGS) entry which is preliminary data.</text>
</comment>
<reference evidence="2 3" key="1">
    <citation type="submission" date="2019-11" db="EMBL/GenBank/DDBJ databases">
        <title>Whole genome sequence of Oryza granulata.</title>
        <authorList>
            <person name="Li W."/>
        </authorList>
    </citation>
    <scope>NUCLEOTIDE SEQUENCE [LARGE SCALE GENOMIC DNA]</scope>
    <source>
        <strain evidence="3">cv. Menghai</strain>
        <tissue evidence="2">Leaf</tissue>
    </source>
</reference>
<gene>
    <name evidence="2" type="ORF">E2562_022994</name>
</gene>
<sequence>MSRALITGVLASLTKLSSGCSLSGVPGRSGSKMEGAFDAPRILHFDDDKVKNMLYEANREDLAYDKLELEKDKLKQTKLLFCKALVLGSGGPYIWP</sequence>
<accession>A0A6G1EYC0</accession>
<organism evidence="2 3">
    <name type="scientific">Oryza meyeriana var. granulata</name>
    <dbReference type="NCBI Taxonomy" id="110450"/>
    <lineage>
        <taxon>Eukaryota</taxon>
        <taxon>Viridiplantae</taxon>
        <taxon>Streptophyta</taxon>
        <taxon>Embryophyta</taxon>
        <taxon>Tracheophyta</taxon>
        <taxon>Spermatophyta</taxon>
        <taxon>Magnoliopsida</taxon>
        <taxon>Liliopsida</taxon>
        <taxon>Poales</taxon>
        <taxon>Poaceae</taxon>
        <taxon>BOP clade</taxon>
        <taxon>Oryzoideae</taxon>
        <taxon>Oryzeae</taxon>
        <taxon>Oryzinae</taxon>
        <taxon>Oryza</taxon>
        <taxon>Oryza meyeriana</taxon>
    </lineage>
</organism>
<evidence type="ECO:0000256" key="1">
    <source>
        <dbReference type="SAM" id="SignalP"/>
    </source>
</evidence>
<feature type="signal peptide" evidence="1">
    <location>
        <begin position="1"/>
        <end position="19"/>
    </location>
</feature>
<feature type="chain" id="PRO_5026086369" evidence="1">
    <location>
        <begin position="20"/>
        <end position="96"/>
    </location>
</feature>
<dbReference type="Proteomes" id="UP000479710">
    <property type="component" value="Unassembled WGS sequence"/>
</dbReference>
<evidence type="ECO:0000313" key="2">
    <source>
        <dbReference type="EMBL" id="KAF0929636.1"/>
    </source>
</evidence>
<keyword evidence="3" id="KW-1185">Reference proteome</keyword>
<protein>
    <submittedName>
        <fullName evidence="2">Uncharacterized protein</fullName>
    </submittedName>
</protein>
<name>A0A6G1EYC0_9ORYZ</name>
<evidence type="ECO:0000313" key="3">
    <source>
        <dbReference type="Proteomes" id="UP000479710"/>
    </source>
</evidence>
<keyword evidence="1" id="KW-0732">Signal</keyword>
<proteinExistence type="predicted"/>